<comment type="subunit">
    <text evidence="8">Homodimer.</text>
</comment>
<evidence type="ECO:0000256" key="7">
    <source>
        <dbReference type="ARBA" id="ARBA00049442"/>
    </source>
</evidence>
<dbReference type="GO" id="GO:0009073">
    <property type="term" value="P:aromatic amino acid family biosynthetic process"/>
    <property type="evidence" value="ECO:0007669"/>
    <property type="project" value="UniProtKB-KW"/>
</dbReference>
<feature type="binding site" evidence="8">
    <location>
        <begin position="137"/>
        <end position="141"/>
    </location>
    <ligand>
        <name>NADP(+)</name>
        <dbReference type="ChEBI" id="CHEBI:58349"/>
    </ligand>
</feature>
<keyword evidence="5 8" id="KW-0560">Oxidoreductase</keyword>
<sequence>MTTPHPRAFVVGHPIAHSRSPLIHGHWLAEHGLAGTYERIDIHPDAFPAFVRSLREVGFVGGNVTIPHKEAAFRLAQVLTPRAERIGAVNTLWFEDGRLHGDNTDAPGFLAHLDASLGAGWPEATGVADGRAALVLGAGGAARAILVGLLERGLDRLIVANRSAERAESLTALDPARITAVPWTAVPSLLPETGLLINTTALGMAGQDALALDLAPLPGAAAVADIVYVPLETPLLAAARARALPVVDGLGMLLHQAVPGFSLWFGRTPDVTPALRARIVADLGSHG</sequence>
<evidence type="ECO:0000256" key="4">
    <source>
        <dbReference type="ARBA" id="ARBA00022857"/>
    </source>
</evidence>
<feature type="binding site" evidence="8">
    <location>
        <position position="226"/>
    </location>
    <ligand>
        <name>NADP(+)</name>
        <dbReference type="ChEBI" id="CHEBI:58349"/>
    </ligand>
</feature>
<evidence type="ECO:0000259" key="11">
    <source>
        <dbReference type="Pfam" id="PF18317"/>
    </source>
</evidence>
<comment type="caution">
    <text evidence="12">The sequence shown here is derived from an EMBL/GenBank/DDBJ whole genome shotgun (WGS) entry which is preliminary data.</text>
</comment>
<evidence type="ECO:0000256" key="5">
    <source>
        <dbReference type="ARBA" id="ARBA00023002"/>
    </source>
</evidence>
<dbReference type="InterPro" id="IPR013708">
    <property type="entry name" value="Shikimate_DH-bd_N"/>
</dbReference>
<dbReference type="GO" id="GO:0009423">
    <property type="term" value="P:chorismate biosynthetic process"/>
    <property type="evidence" value="ECO:0007669"/>
    <property type="project" value="UniProtKB-UniRule"/>
</dbReference>
<dbReference type="PATRIC" id="fig|1187852.3.peg.3996"/>
<evidence type="ECO:0000256" key="1">
    <source>
        <dbReference type="ARBA" id="ARBA00004871"/>
    </source>
</evidence>
<dbReference type="InterPro" id="IPR036291">
    <property type="entry name" value="NAD(P)-bd_dom_sf"/>
</dbReference>
<dbReference type="Pfam" id="PF08501">
    <property type="entry name" value="Shikimate_dh_N"/>
    <property type="match status" value="1"/>
</dbReference>
<feature type="binding site" evidence="8">
    <location>
        <begin position="18"/>
        <end position="20"/>
    </location>
    <ligand>
        <name>shikimate</name>
        <dbReference type="ChEBI" id="CHEBI:36208"/>
    </ligand>
</feature>
<evidence type="ECO:0000313" key="12">
    <source>
        <dbReference type="EMBL" id="KMO44073.1"/>
    </source>
</evidence>
<accession>A0A0J6TEJ1</accession>
<dbReference type="InterPro" id="IPR011342">
    <property type="entry name" value="Shikimate_DH"/>
</dbReference>
<keyword evidence="4 8" id="KW-0521">NADP</keyword>
<dbReference type="Pfam" id="PF01488">
    <property type="entry name" value="Shikimate_DH"/>
    <property type="match status" value="1"/>
</dbReference>
<dbReference type="NCBIfam" id="TIGR00507">
    <property type="entry name" value="aroE"/>
    <property type="match status" value="1"/>
</dbReference>
<feature type="binding site" evidence="8">
    <location>
        <position position="90"/>
    </location>
    <ligand>
        <name>shikimate</name>
        <dbReference type="ChEBI" id="CHEBI:36208"/>
    </ligand>
</feature>
<dbReference type="GO" id="GO:0019632">
    <property type="term" value="P:shikimate metabolic process"/>
    <property type="evidence" value="ECO:0007669"/>
    <property type="project" value="InterPro"/>
</dbReference>
<comment type="similarity">
    <text evidence="8">Belongs to the shikimate dehydrogenase family.</text>
</comment>
<evidence type="ECO:0000256" key="3">
    <source>
        <dbReference type="ARBA" id="ARBA00022605"/>
    </source>
</evidence>
<dbReference type="CDD" id="cd01065">
    <property type="entry name" value="NAD_bind_Shikimate_DH"/>
    <property type="match status" value="1"/>
</dbReference>
<dbReference type="GO" id="GO:0004764">
    <property type="term" value="F:shikimate 3-dehydrogenase (NADP+) activity"/>
    <property type="evidence" value="ECO:0007669"/>
    <property type="project" value="UniProtKB-UniRule"/>
</dbReference>
<keyword evidence="6 8" id="KW-0057">Aromatic amino acid biosynthesis</keyword>
<name>A0A0J6TEJ1_9HYPH</name>
<keyword evidence="3 8" id="KW-0028">Amino-acid biosynthesis</keyword>
<dbReference type="Pfam" id="PF18317">
    <property type="entry name" value="SDH_C"/>
    <property type="match status" value="1"/>
</dbReference>
<evidence type="ECO:0000313" key="13">
    <source>
        <dbReference type="Proteomes" id="UP000036449"/>
    </source>
</evidence>
<feature type="binding site" evidence="8">
    <location>
        <position position="249"/>
    </location>
    <ligand>
        <name>NADP(+)</name>
        <dbReference type="ChEBI" id="CHEBI:58349"/>
    </ligand>
</feature>
<reference evidence="12 13" key="1">
    <citation type="submission" date="2015-03" db="EMBL/GenBank/DDBJ databases">
        <title>Genome sequencing of Methylobacterium tarhaniae DSM 25844.</title>
        <authorList>
            <person name="Chaudhry V."/>
            <person name="Patil P.B."/>
        </authorList>
    </citation>
    <scope>NUCLEOTIDE SEQUENCE [LARGE SCALE GENOMIC DNA]</scope>
    <source>
        <strain evidence="12 13">DSM 25844</strain>
    </source>
</reference>
<organism evidence="12 13">
    <name type="scientific">Methylobacterium tarhaniae</name>
    <dbReference type="NCBI Taxonomy" id="1187852"/>
    <lineage>
        <taxon>Bacteria</taxon>
        <taxon>Pseudomonadati</taxon>
        <taxon>Pseudomonadota</taxon>
        <taxon>Alphaproteobacteria</taxon>
        <taxon>Hyphomicrobiales</taxon>
        <taxon>Methylobacteriaceae</taxon>
        <taxon>Methylobacterium</taxon>
    </lineage>
</organism>
<comment type="caution">
    <text evidence="8">Lacks conserved residue(s) required for the propagation of feature annotation.</text>
</comment>
<dbReference type="AlphaFoldDB" id="A0A0J6TEJ1"/>
<dbReference type="HAMAP" id="MF_00222">
    <property type="entry name" value="Shikimate_DH_AroE"/>
    <property type="match status" value="1"/>
</dbReference>
<dbReference type="Proteomes" id="UP000036449">
    <property type="component" value="Unassembled WGS sequence"/>
</dbReference>
<feature type="domain" description="Quinate/shikimate 5-dehydrogenase/glutamyl-tRNA reductase" evidence="9">
    <location>
        <begin position="129"/>
        <end position="201"/>
    </location>
</feature>
<dbReference type="NCBIfam" id="NF001312">
    <property type="entry name" value="PRK00258.1-4"/>
    <property type="match status" value="1"/>
</dbReference>
<evidence type="ECO:0000256" key="2">
    <source>
        <dbReference type="ARBA" id="ARBA00012962"/>
    </source>
</evidence>
<dbReference type="GO" id="GO:0005829">
    <property type="term" value="C:cytosol"/>
    <property type="evidence" value="ECO:0007669"/>
    <property type="project" value="TreeGrafter"/>
</dbReference>
<dbReference type="EMBL" id="LABZ01000027">
    <property type="protein sequence ID" value="KMO44073.1"/>
    <property type="molecule type" value="Genomic_DNA"/>
</dbReference>
<evidence type="ECO:0000256" key="8">
    <source>
        <dbReference type="HAMAP-Rule" id="MF_00222"/>
    </source>
</evidence>
<protein>
    <recommendedName>
        <fullName evidence="2 8">Shikimate dehydrogenase (NADP(+))</fullName>
        <shortName evidence="8">SDH</shortName>
        <ecNumber evidence="2 8">1.1.1.25</ecNumber>
    </recommendedName>
</protein>
<comment type="pathway">
    <text evidence="1 8">Metabolic intermediate biosynthesis; chorismate biosynthesis; chorismate from D-erythrose 4-phosphate and phosphoenolpyruvate: step 4/7.</text>
</comment>
<keyword evidence="13" id="KW-1185">Reference proteome</keyword>
<dbReference type="SUPFAM" id="SSF51735">
    <property type="entry name" value="NAD(P)-binding Rossmann-fold domains"/>
    <property type="match status" value="1"/>
</dbReference>
<dbReference type="PANTHER" id="PTHR21089:SF1">
    <property type="entry name" value="BIFUNCTIONAL 3-DEHYDROQUINATE DEHYDRATASE_SHIKIMATE DEHYDROGENASE, CHLOROPLASTIC"/>
    <property type="match status" value="1"/>
</dbReference>
<dbReference type="InterPro" id="IPR041121">
    <property type="entry name" value="SDH_C"/>
</dbReference>
<dbReference type="GO" id="GO:0008652">
    <property type="term" value="P:amino acid biosynthetic process"/>
    <property type="evidence" value="ECO:0007669"/>
    <property type="project" value="UniProtKB-KW"/>
</dbReference>
<evidence type="ECO:0000259" key="9">
    <source>
        <dbReference type="Pfam" id="PF01488"/>
    </source>
</evidence>
<dbReference type="InterPro" id="IPR022893">
    <property type="entry name" value="Shikimate_DH_fam"/>
</dbReference>
<dbReference type="FunFam" id="3.40.50.10860:FF:000006">
    <property type="entry name" value="Shikimate dehydrogenase (NADP(+))"/>
    <property type="match status" value="1"/>
</dbReference>
<comment type="function">
    <text evidence="8">Involved in the biosynthesis of the chorismate, which leads to the biosynthesis of aromatic amino acids. Catalyzes the reversible NADPH linked reduction of 3-dehydroshikimate (DHSA) to yield shikimate (SA).</text>
</comment>
<dbReference type="RefSeq" id="WP_048449826.1">
    <property type="nucleotide sequence ID" value="NZ_LABZ01000027.1"/>
</dbReference>
<dbReference type="PANTHER" id="PTHR21089">
    <property type="entry name" value="SHIKIMATE DEHYDROGENASE"/>
    <property type="match status" value="1"/>
</dbReference>
<feature type="binding site" evidence="8">
    <location>
        <position position="256"/>
    </location>
    <ligand>
        <name>shikimate</name>
        <dbReference type="ChEBI" id="CHEBI:36208"/>
    </ligand>
</feature>
<dbReference type="EC" id="1.1.1.25" evidence="2 8"/>
<dbReference type="SUPFAM" id="SSF53223">
    <property type="entry name" value="Aminoacid dehydrogenase-like, N-terminal domain"/>
    <property type="match status" value="1"/>
</dbReference>
<dbReference type="OrthoDB" id="9792692at2"/>
<dbReference type="Gene3D" id="3.40.50.10860">
    <property type="entry name" value="Leucine Dehydrogenase, chain A, domain 1"/>
    <property type="match status" value="1"/>
</dbReference>
<dbReference type="InterPro" id="IPR006151">
    <property type="entry name" value="Shikm_DH/Glu-tRNA_Rdtase"/>
</dbReference>
<feature type="binding site" evidence="8">
    <location>
        <position position="228"/>
    </location>
    <ligand>
        <name>shikimate</name>
        <dbReference type="ChEBI" id="CHEBI:36208"/>
    </ligand>
</feature>
<comment type="catalytic activity">
    <reaction evidence="7 8">
        <text>shikimate + NADP(+) = 3-dehydroshikimate + NADPH + H(+)</text>
        <dbReference type="Rhea" id="RHEA:17737"/>
        <dbReference type="ChEBI" id="CHEBI:15378"/>
        <dbReference type="ChEBI" id="CHEBI:16630"/>
        <dbReference type="ChEBI" id="CHEBI:36208"/>
        <dbReference type="ChEBI" id="CHEBI:57783"/>
        <dbReference type="ChEBI" id="CHEBI:58349"/>
        <dbReference type="EC" id="1.1.1.25"/>
    </reaction>
</comment>
<dbReference type="InterPro" id="IPR046346">
    <property type="entry name" value="Aminoacid_DH-like_N_sf"/>
</dbReference>
<feature type="active site" description="Proton acceptor" evidence="8">
    <location>
        <position position="69"/>
    </location>
</feature>
<feature type="domain" description="Shikimate dehydrogenase substrate binding N-terminal" evidence="10">
    <location>
        <begin position="10"/>
        <end position="92"/>
    </location>
</feature>
<feature type="binding site" evidence="8">
    <location>
        <position position="105"/>
    </location>
    <ligand>
        <name>shikimate</name>
        <dbReference type="ChEBI" id="CHEBI:36208"/>
    </ligand>
</feature>
<dbReference type="Gene3D" id="3.40.50.720">
    <property type="entry name" value="NAD(P)-binding Rossmann-like Domain"/>
    <property type="match status" value="1"/>
</dbReference>
<feature type="binding site" evidence="8">
    <location>
        <position position="65"/>
    </location>
    <ligand>
        <name>shikimate</name>
        <dbReference type="ChEBI" id="CHEBI:36208"/>
    </ligand>
</feature>
<evidence type="ECO:0000256" key="6">
    <source>
        <dbReference type="ARBA" id="ARBA00023141"/>
    </source>
</evidence>
<dbReference type="GO" id="GO:0050661">
    <property type="term" value="F:NADP binding"/>
    <property type="evidence" value="ECO:0007669"/>
    <property type="project" value="InterPro"/>
</dbReference>
<evidence type="ECO:0000259" key="10">
    <source>
        <dbReference type="Pfam" id="PF08501"/>
    </source>
</evidence>
<dbReference type="UniPathway" id="UPA00053">
    <property type="reaction ID" value="UER00087"/>
</dbReference>
<feature type="domain" description="SDH C-terminal" evidence="11">
    <location>
        <begin position="249"/>
        <end position="275"/>
    </location>
</feature>
<proteinExistence type="inferred from homology"/>
<gene>
    <name evidence="8" type="primary">aroE</name>
    <name evidence="12" type="ORF">VQ03_05340</name>
</gene>